<name>A0A915M873_MELJA</name>
<sequence>MLERYLLQMGRIGAGHLPVLFSINFVAMLVITYSFSVWRGDVDPVFPYISASGDSRPESCIFSMFLNVCAFFIELIVILRYHLVAELLSQNSDQEEYPLISLTNRLSLFAGLLGGVGMFIVANFQETAVIQIHLTGALLSFGSGCIYMLIQSFVCFKMFPKFIGKRIVYIRLSIAIASTFCFFAAFFLGLAASLTFHHYFPDLPTPRPWNRKFSPMPVMLPWFLASKNKKKPVDTFYSELCSALNSAGIPLAKANNPAFKAFLEKYCKRPIPDTDTLLKFYFKGMRI</sequence>
<keyword evidence="4 6" id="KW-1133">Transmembrane helix</keyword>
<evidence type="ECO:0000256" key="5">
    <source>
        <dbReference type="ARBA" id="ARBA00023136"/>
    </source>
</evidence>
<evidence type="ECO:0000313" key="9">
    <source>
        <dbReference type="WBParaSite" id="scaffold3017_cov251.g5836"/>
    </source>
</evidence>
<dbReference type="Proteomes" id="UP000887561">
    <property type="component" value="Unplaced"/>
</dbReference>
<evidence type="ECO:0000256" key="2">
    <source>
        <dbReference type="ARBA" id="ARBA00006565"/>
    </source>
</evidence>
<feature type="domain" description="CWH43-like N-terminal" evidence="7">
    <location>
        <begin position="16"/>
        <end position="190"/>
    </location>
</feature>
<organism evidence="8 9">
    <name type="scientific">Meloidogyne javanica</name>
    <name type="common">Root-knot nematode worm</name>
    <dbReference type="NCBI Taxonomy" id="6303"/>
    <lineage>
        <taxon>Eukaryota</taxon>
        <taxon>Metazoa</taxon>
        <taxon>Ecdysozoa</taxon>
        <taxon>Nematoda</taxon>
        <taxon>Chromadorea</taxon>
        <taxon>Rhabditida</taxon>
        <taxon>Tylenchina</taxon>
        <taxon>Tylenchomorpha</taxon>
        <taxon>Tylenchoidea</taxon>
        <taxon>Meloidogynidae</taxon>
        <taxon>Meloidogyninae</taxon>
        <taxon>Meloidogyne</taxon>
        <taxon>Meloidogyne incognita group</taxon>
    </lineage>
</organism>
<feature type="transmembrane region" description="Helical" evidence="6">
    <location>
        <begin position="130"/>
        <end position="156"/>
    </location>
</feature>
<dbReference type="PANTHER" id="PTHR21324:SF2">
    <property type="entry name" value="EG:22E5.9 PROTEIN"/>
    <property type="match status" value="1"/>
</dbReference>
<evidence type="ECO:0000256" key="3">
    <source>
        <dbReference type="ARBA" id="ARBA00022692"/>
    </source>
</evidence>
<comment type="similarity">
    <text evidence="2">Belongs to the DRAM/TMEM150 family.</text>
</comment>
<feature type="transmembrane region" description="Helical" evidence="6">
    <location>
        <begin position="168"/>
        <end position="196"/>
    </location>
</feature>
<evidence type="ECO:0000259" key="7">
    <source>
        <dbReference type="Pfam" id="PF10277"/>
    </source>
</evidence>
<dbReference type="InterPro" id="IPR050911">
    <property type="entry name" value="DRAM/TMEM150_Autophagy_Mod"/>
</dbReference>
<evidence type="ECO:0000256" key="1">
    <source>
        <dbReference type="ARBA" id="ARBA00004127"/>
    </source>
</evidence>
<feature type="transmembrane region" description="Helical" evidence="6">
    <location>
        <begin position="61"/>
        <end position="81"/>
    </location>
</feature>
<protein>
    <recommendedName>
        <fullName evidence="7">CWH43-like N-terminal domain-containing protein</fullName>
    </recommendedName>
</protein>
<dbReference type="AlphaFoldDB" id="A0A915M873"/>
<dbReference type="WBParaSite" id="scaffold3017_cov251.g5836">
    <property type="protein sequence ID" value="scaffold3017_cov251.g5836"/>
    <property type="gene ID" value="scaffold3017_cov251.g5836"/>
</dbReference>
<dbReference type="InterPro" id="IPR019402">
    <property type="entry name" value="CWH43_N"/>
</dbReference>
<accession>A0A915M873</accession>
<feature type="transmembrane region" description="Helical" evidence="6">
    <location>
        <begin position="12"/>
        <end position="35"/>
    </location>
</feature>
<reference evidence="9" key="1">
    <citation type="submission" date="2022-11" db="UniProtKB">
        <authorList>
            <consortium name="WormBaseParasite"/>
        </authorList>
    </citation>
    <scope>IDENTIFICATION</scope>
</reference>
<dbReference type="PANTHER" id="PTHR21324">
    <property type="entry name" value="FASTING-INDUCIBLE INTEGRAL MEMBRANE PROTEIN TM6P1-RELATED"/>
    <property type="match status" value="1"/>
</dbReference>
<dbReference type="GO" id="GO:0012505">
    <property type="term" value="C:endomembrane system"/>
    <property type="evidence" value="ECO:0007669"/>
    <property type="project" value="UniProtKB-SubCell"/>
</dbReference>
<feature type="transmembrane region" description="Helical" evidence="6">
    <location>
        <begin position="102"/>
        <end position="124"/>
    </location>
</feature>
<evidence type="ECO:0000256" key="4">
    <source>
        <dbReference type="ARBA" id="ARBA00022989"/>
    </source>
</evidence>
<comment type="subcellular location">
    <subcellularLocation>
        <location evidence="1">Endomembrane system</location>
        <topology evidence="1">Multi-pass membrane protein</topology>
    </subcellularLocation>
</comment>
<keyword evidence="3 6" id="KW-0812">Transmembrane</keyword>
<dbReference type="Pfam" id="PF10277">
    <property type="entry name" value="Frag1"/>
    <property type="match status" value="1"/>
</dbReference>
<proteinExistence type="inferred from homology"/>
<keyword evidence="5 6" id="KW-0472">Membrane</keyword>
<evidence type="ECO:0000256" key="6">
    <source>
        <dbReference type="SAM" id="Phobius"/>
    </source>
</evidence>
<keyword evidence="8" id="KW-1185">Reference proteome</keyword>
<evidence type="ECO:0000313" key="8">
    <source>
        <dbReference type="Proteomes" id="UP000887561"/>
    </source>
</evidence>